<dbReference type="Proteomes" id="UP000489600">
    <property type="component" value="Unassembled WGS sequence"/>
</dbReference>
<name>A0A565AS19_9BRAS</name>
<evidence type="ECO:0000313" key="2">
    <source>
        <dbReference type="Proteomes" id="UP000489600"/>
    </source>
</evidence>
<comment type="caution">
    <text evidence="1">The sequence shown here is derived from an EMBL/GenBank/DDBJ whole genome shotgun (WGS) entry which is preliminary data.</text>
</comment>
<keyword evidence="2" id="KW-1185">Reference proteome</keyword>
<gene>
    <name evidence="1" type="ORF">ANE_LOCUS2626</name>
</gene>
<protein>
    <submittedName>
        <fullName evidence="1">Uncharacterized protein</fullName>
    </submittedName>
</protein>
<proteinExistence type="predicted"/>
<sequence length="89" mass="10213">MSSLERREHPSHRAAFAGTEIVAGERIGWARGLDLRPRRGKGRRVDTESRYRVRRERDFGDGFISFRSLSSLSDLVPLRSRMVIGGSRR</sequence>
<organism evidence="1 2">
    <name type="scientific">Arabis nemorensis</name>
    <dbReference type="NCBI Taxonomy" id="586526"/>
    <lineage>
        <taxon>Eukaryota</taxon>
        <taxon>Viridiplantae</taxon>
        <taxon>Streptophyta</taxon>
        <taxon>Embryophyta</taxon>
        <taxon>Tracheophyta</taxon>
        <taxon>Spermatophyta</taxon>
        <taxon>Magnoliopsida</taxon>
        <taxon>eudicotyledons</taxon>
        <taxon>Gunneridae</taxon>
        <taxon>Pentapetalae</taxon>
        <taxon>rosids</taxon>
        <taxon>malvids</taxon>
        <taxon>Brassicales</taxon>
        <taxon>Brassicaceae</taxon>
        <taxon>Arabideae</taxon>
        <taxon>Arabis</taxon>
    </lineage>
</organism>
<evidence type="ECO:0000313" key="1">
    <source>
        <dbReference type="EMBL" id="VVA92181.1"/>
    </source>
</evidence>
<accession>A0A565AS19</accession>
<dbReference type="EMBL" id="CABITT030000001">
    <property type="protein sequence ID" value="VVA92181.1"/>
    <property type="molecule type" value="Genomic_DNA"/>
</dbReference>
<dbReference type="AlphaFoldDB" id="A0A565AS19"/>
<reference evidence="1" key="1">
    <citation type="submission" date="2019-07" db="EMBL/GenBank/DDBJ databases">
        <authorList>
            <person name="Dittberner H."/>
        </authorList>
    </citation>
    <scope>NUCLEOTIDE SEQUENCE [LARGE SCALE GENOMIC DNA]</scope>
</reference>